<name>A0ABR2P290_9ROSI</name>
<gene>
    <name evidence="2" type="ORF">V6N11_046440</name>
</gene>
<keyword evidence="1" id="KW-0472">Membrane</keyword>
<proteinExistence type="predicted"/>
<dbReference type="Proteomes" id="UP001396334">
    <property type="component" value="Unassembled WGS sequence"/>
</dbReference>
<feature type="transmembrane region" description="Helical" evidence="1">
    <location>
        <begin position="12"/>
        <end position="31"/>
    </location>
</feature>
<evidence type="ECO:0000313" key="3">
    <source>
        <dbReference type="Proteomes" id="UP001396334"/>
    </source>
</evidence>
<evidence type="ECO:0000256" key="1">
    <source>
        <dbReference type="SAM" id="Phobius"/>
    </source>
</evidence>
<organism evidence="2 3">
    <name type="scientific">Hibiscus sabdariffa</name>
    <name type="common">roselle</name>
    <dbReference type="NCBI Taxonomy" id="183260"/>
    <lineage>
        <taxon>Eukaryota</taxon>
        <taxon>Viridiplantae</taxon>
        <taxon>Streptophyta</taxon>
        <taxon>Embryophyta</taxon>
        <taxon>Tracheophyta</taxon>
        <taxon>Spermatophyta</taxon>
        <taxon>Magnoliopsida</taxon>
        <taxon>eudicotyledons</taxon>
        <taxon>Gunneridae</taxon>
        <taxon>Pentapetalae</taxon>
        <taxon>rosids</taxon>
        <taxon>malvids</taxon>
        <taxon>Malvales</taxon>
        <taxon>Malvaceae</taxon>
        <taxon>Malvoideae</taxon>
        <taxon>Hibiscus</taxon>
    </lineage>
</organism>
<accession>A0ABR2P290</accession>
<keyword evidence="1" id="KW-1133">Transmembrane helix</keyword>
<keyword evidence="1" id="KW-0812">Transmembrane</keyword>
<reference evidence="2 3" key="1">
    <citation type="journal article" date="2024" name="G3 (Bethesda)">
        <title>Genome assembly of Hibiscus sabdariffa L. provides insights into metabolisms of medicinal natural products.</title>
        <authorList>
            <person name="Kim T."/>
        </authorList>
    </citation>
    <scope>NUCLEOTIDE SEQUENCE [LARGE SCALE GENOMIC DNA]</scope>
    <source>
        <strain evidence="2">TK-2024</strain>
        <tissue evidence="2">Old leaves</tissue>
    </source>
</reference>
<sequence length="132" mass="15260">MFHKGFCARYGWIFMDVLVNFQLLLSALEVLSRRMCCGGLMVFCGTSRAKELIFQASPLQLAWDNHYLLLRIYQCLFCRNLWFPFKLFLALSIAVFAFFWGCFIGIGGLACFLEISCSFKQFNSSAFEVDRL</sequence>
<dbReference type="EMBL" id="JBBPBN010000085">
    <property type="protein sequence ID" value="KAK8982520.1"/>
    <property type="molecule type" value="Genomic_DNA"/>
</dbReference>
<protein>
    <submittedName>
        <fullName evidence="2">Uncharacterized protein</fullName>
    </submittedName>
</protein>
<keyword evidence="3" id="KW-1185">Reference proteome</keyword>
<evidence type="ECO:0000313" key="2">
    <source>
        <dbReference type="EMBL" id="KAK8982520.1"/>
    </source>
</evidence>
<comment type="caution">
    <text evidence="2">The sequence shown here is derived from an EMBL/GenBank/DDBJ whole genome shotgun (WGS) entry which is preliminary data.</text>
</comment>
<feature type="transmembrane region" description="Helical" evidence="1">
    <location>
        <begin position="87"/>
        <end position="110"/>
    </location>
</feature>